<sequence length="286" mass="30818">MRARPTIAVLLFLALVFILGGYLARQHFGEGLSIPDMSSNCAANGDTEVRLDSEQMGNAATVAAVGIRRNMPEQAIVVALAAALQESKLRNLDDLGHRNDHDSLGLFQQRPSQGWGSPEQILDPRYATERFYSALVKIKGWERMRVTEAAQRVQRSAFPEAYQKWADEALVLTLALTGQQGGAIACDTAPGAAKSGAAAATAAVQRLKQDFGAKAPKITTEQHTILVPAKDAKTGWQLALWMVANANRTGVTKVSFGDQQWSAERGSWALTEPASPQVIAEVLPAK</sequence>
<name>A0A8J3VE89_9ACTN</name>
<dbReference type="AlphaFoldDB" id="A0A8J3VE89"/>
<evidence type="ECO:0000313" key="2">
    <source>
        <dbReference type="Proteomes" id="UP000612899"/>
    </source>
</evidence>
<evidence type="ECO:0008006" key="3">
    <source>
        <dbReference type="Google" id="ProtNLM"/>
    </source>
</evidence>
<comment type="caution">
    <text evidence="1">The sequence shown here is derived from an EMBL/GenBank/DDBJ whole genome shotgun (WGS) entry which is preliminary data.</text>
</comment>
<dbReference type="Proteomes" id="UP000612899">
    <property type="component" value="Unassembled WGS sequence"/>
</dbReference>
<keyword evidence="2" id="KW-1185">Reference proteome</keyword>
<accession>A0A8J3VE89</accession>
<gene>
    <name evidence="1" type="ORF">Rhe02_11990</name>
</gene>
<evidence type="ECO:0000313" key="1">
    <source>
        <dbReference type="EMBL" id="GIH03132.1"/>
    </source>
</evidence>
<reference evidence="1" key="1">
    <citation type="submission" date="2021-01" db="EMBL/GenBank/DDBJ databases">
        <title>Whole genome shotgun sequence of Rhizocola hellebori NBRC 109834.</title>
        <authorList>
            <person name="Komaki H."/>
            <person name="Tamura T."/>
        </authorList>
    </citation>
    <scope>NUCLEOTIDE SEQUENCE</scope>
    <source>
        <strain evidence="1">NBRC 109834</strain>
    </source>
</reference>
<organism evidence="1 2">
    <name type="scientific">Rhizocola hellebori</name>
    <dbReference type="NCBI Taxonomy" id="1392758"/>
    <lineage>
        <taxon>Bacteria</taxon>
        <taxon>Bacillati</taxon>
        <taxon>Actinomycetota</taxon>
        <taxon>Actinomycetes</taxon>
        <taxon>Micromonosporales</taxon>
        <taxon>Micromonosporaceae</taxon>
        <taxon>Rhizocola</taxon>
    </lineage>
</organism>
<protein>
    <recommendedName>
        <fullName evidence="3">Cobalt transporter</fullName>
    </recommendedName>
</protein>
<dbReference type="EMBL" id="BONY01000006">
    <property type="protein sequence ID" value="GIH03132.1"/>
    <property type="molecule type" value="Genomic_DNA"/>
</dbReference>
<dbReference type="RefSeq" id="WP_203907060.1">
    <property type="nucleotide sequence ID" value="NZ_BONY01000006.1"/>
</dbReference>
<proteinExistence type="predicted"/>